<evidence type="ECO:0000256" key="1">
    <source>
        <dbReference type="ARBA" id="ARBA00004496"/>
    </source>
</evidence>
<dbReference type="PANTHER" id="PTHR19282">
    <property type="entry name" value="TETRASPANIN"/>
    <property type="match status" value="1"/>
</dbReference>
<evidence type="ECO:0000256" key="5">
    <source>
        <dbReference type="ARBA" id="ARBA00022475"/>
    </source>
</evidence>
<feature type="transmembrane region" description="Helical" evidence="14">
    <location>
        <begin position="235"/>
        <end position="261"/>
    </location>
</feature>
<dbReference type="PRINTS" id="PR00259">
    <property type="entry name" value="TMFOUR"/>
</dbReference>
<dbReference type="FunFam" id="1.10.1450.10:FF:000007">
    <property type="entry name" value="Tetraspanin"/>
    <property type="match status" value="1"/>
</dbReference>
<evidence type="ECO:0000256" key="6">
    <source>
        <dbReference type="ARBA" id="ARBA00022490"/>
    </source>
</evidence>
<keyword evidence="6" id="KW-0963">Cytoplasm</keyword>
<dbReference type="GO" id="GO:0005886">
    <property type="term" value="C:plasma membrane"/>
    <property type="evidence" value="ECO:0007669"/>
    <property type="project" value="UniProtKB-SubCell"/>
</dbReference>
<keyword evidence="5" id="KW-1003">Cell membrane</keyword>
<evidence type="ECO:0000256" key="3">
    <source>
        <dbReference type="ARBA" id="ARBA00004651"/>
    </source>
</evidence>
<sequence>MCSPKMTVLVKYALFVCTFLFWMSSLILVIVGCWALATKELEGTKNISSAWDFVFDATIMFIIVGTVAFLIASAGCIGALRENVAYLKCFWMSLISITCSLLILAIVGFAMWPYFLGVARNKLSIKLIERYFEDPDLKDMIDFMQKEFKCCGMSAKSFHDWGKNMYFECSVRNVDPQRCGVPHSCCLPSLRVPEGMLENFSCGFGMQNLTFNEAANKIYTTGCIEQVISEIRRNILLICTVALGISLVPLLNICLAVTLIARIKEESANWNQYVFSTASDEFNSPGACL</sequence>
<comment type="similarity">
    <text evidence="4 14">Belongs to the tetraspanin (TM4SF) family.</text>
</comment>
<evidence type="ECO:0000256" key="12">
    <source>
        <dbReference type="ARBA" id="ARBA00023180"/>
    </source>
</evidence>
<keyword evidence="17" id="KW-1185">Reference proteome</keyword>
<dbReference type="InterPro" id="IPR000301">
    <property type="entry name" value="Tetraspanin_animals"/>
</dbReference>
<keyword evidence="10 14" id="KW-0472">Membrane</keyword>
<keyword evidence="11 13" id="KW-1015">Disulfide bond</keyword>
<dbReference type="GO" id="GO:0072659">
    <property type="term" value="P:protein localization to plasma membrane"/>
    <property type="evidence" value="ECO:0007669"/>
    <property type="project" value="UniProtKB-ARBA"/>
</dbReference>
<dbReference type="InterPro" id="IPR018499">
    <property type="entry name" value="Tetraspanin/Peripherin"/>
</dbReference>
<evidence type="ECO:0000256" key="13">
    <source>
        <dbReference type="PIRSR" id="PIRSR002419-1"/>
    </source>
</evidence>
<evidence type="ECO:0000256" key="8">
    <source>
        <dbReference type="ARBA" id="ARBA00022949"/>
    </source>
</evidence>
<evidence type="ECO:0000313" key="16">
    <source>
        <dbReference type="EMBL" id="KFD60469.1"/>
    </source>
</evidence>
<dbReference type="EMBL" id="KL367665">
    <property type="protein sequence ID" value="KFD60469.1"/>
    <property type="molecule type" value="Genomic_DNA"/>
</dbReference>
<feature type="transmembrane region" description="Helical" evidence="14">
    <location>
        <begin position="12"/>
        <end position="37"/>
    </location>
</feature>
<feature type="disulfide bond" evidence="13">
    <location>
        <begin position="151"/>
        <end position="169"/>
    </location>
</feature>
<dbReference type="PIRSF" id="PIRSF002419">
    <property type="entry name" value="Tetraspanin"/>
    <property type="match status" value="1"/>
</dbReference>
<evidence type="ECO:0000256" key="9">
    <source>
        <dbReference type="ARBA" id="ARBA00022989"/>
    </source>
</evidence>
<evidence type="ECO:0000313" key="15">
    <source>
        <dbReference type="EMBL" id="KFD47796.1"/>
    </source>
</evidence>
<keyword evidence="7 14" id="KW-0812">Transmembrane</keyword>
<dbReference type="GO" id="GO:0046930">
    <property type="term" value="C:pore complex"/>
    <property type="evidence" value="ECO:0007669"/>
    <property type="project" value="UniProtKB-ARBA"/>
</dbReference>
<evidence type="ECO:0000256" key="7">
    <source>
        <dbReference type="ARBA" id="ARBA00022692"/>
    </source>
</evidence>
<dbReference type="Pfam" id="PF00335">
    <property type="entry name" value="Tetraspanin"/>
    <property type="match status" value="1"/>
</dbReference>
<evidence type="ECO:0000256" key="14">
    <source>
        <dbReference type="RuleBase" id="RU361218"/>
    </source>
</evidence>
<dbReference type="GO" id="GO:0051604">
    <property type="term" value="P:protein maturation"/>
    <property type="evidence" value="ECO:0007669"/>
    <property type="project" value="UniProtKB-ARBA"/>
</dbReference>
<dbReference type="GO" id="GO:0005912">
    <property type="term" value="C:adherens junction"/>
    <property type="evidence" value="ECO:0007669"/>
    <property type="project" value="UniProtKB-SubCell"/>
</dbReference>
<organism evidence="15 17">
    <name type="scientific">Trichuris suis</name>
    <name type="common">pig whipworm</name>
    <dbReference type="NCBI Taxonomy" id="68888"/>
    <lineage>
        <taxon>Eukaryota</taxon>
        <taxon>Metazoa</taxon>
        <taxon>Ecdysozoa</taxon>
        <taxon>Nematoda</taxon>
        <taxon>Enoplea</taxon>
        <taxon>Dorylaimia</taxon>
        <taxon>Trichinellida</taxon>
        <taxon>Trichuridae</taxon>
        <taxon>Trichuris</taxon>
    </lineage>
</organism>
<dbReference type="Gene3D" id="1.10.1450.10">
    <property type="entry name" value="Tetraspanin"/>
    <property type="match status" value="1"/>
</dbReference>
<dbReference type="GO" id="GO:0065003">
    <property type="term" value="P:protein-containing complex assembly"/>
    <property type="evidence" value="ECO:0007669"/>
    <property type="project" value="UniProtKB-ARBA"/>
</dbReference>
<keyword evidence="9 14" id="KW-1133">Transmembrane helix</keyword>
<evidence type="ECO:0000313" key="17">
    <source>
        <dbReference type="Proteomes" id="UP000030764"/>
    </source>
</evidence>
<evidence type="ECO:0000256" key="4">
    <source>
        <dbReference type="ARBA" id="ARBA00006840"/>
    </source>
</evidence>
<dbReference type="PROSITE" id="PS51257">
    <property type="entry name" value="PROKAR_LIPOPROTEIN"/>
    <property type="match status" value="1"/>
</dbReference>
<dbReference type="AlphaFoldDB" id="A0A085LS50"/>
<feature type="transmembrane region" description="Helical" evidence="14">
    <location>
        <begin position="57"/>
        <end position="80"/>
    </location>
</feature>
<dbReference type="PANTHER" id="PTHR19282:SF515">
    <property type="entry name" value="TETRASPANIN"/>
    <property type="match status" value="1"/>
</dbReference>
<dbReference type="GO" id="GO:0019899">
    <property type="term" value="F:enzyme binding"/>
    <property type="evidence" value="ECO:0007669"/>
    <property type="project" value="UniProtKB-ARBA"/>
</dbReference>
<keyword evidence="8" id="KW-0965">Cell junction</keyword>
<gene>
    <name evidence="15" type="ORF">M513_11346</name>
    <name evidence="16" type="ORF">M514_11346</name>
</gene>
<comment type="subcellular location">
    <subcellularLocation>
        <location evidence="2">Cell junction</location>
        <location evidence="2">Adherens junction</location>
    </subcellularLocation>
    <subcellularLocation>
        <location evidence="3">Cell membrane</location>
        <topology evidence="3">Multi-pass membrane protein</topology>
    </subcellularLocation>
    <subcellularLocation>
        <location evidence="1">Cytoplasm</location>
    </subcellularLocation>
    <subcellularLocation>
        <location evidence="14">Membrane</location>
        <topology evidence="14">Multi-pass membrane protein</topology>
    </subcellularLocation>
</comment>
<protein>
    <recommendedName>
        <fullName evidence="14">Tetraspanin</fullName>
    </recommendedName>
</protein>
<reference evidence="15 17" key="1">
    <citation type="journal article" date="2014" name="Nat. Genet.">
        <title>Genome and transcriptome of the porcine whipworm Trichuris suis.</title>
        <authorList>
            <person name="Jex A.R."/>
            <person name="Nejsum P."/>
            <person name="Schwarz E.M."/>
            <person name="Hu L."/>
            <person name="Young N.D."/>
            <person name="Hall R.S."/>
            <person name="Korhonen P.K."/>
            <person name="Liao S."/>
            <person name="Thamsborg S."/>
            <person name="Xia J."/>
            <person name="Xu P."/>
            <person name="Wang S."/>
            <person name="Scheerlinck J.P."/>
            <person name="Hofmann A."/>
            <person name="Sternberg P.W."/>
            <person name="Wang J."/>
            <person name="Gasser R.B."/>
        </authorList>
    </citation>
    <scope>NUCLEOTIDE SEQUENCE [LARGE SCALE GENOMIC DNA]</scope>
    <source>
        <strain evidence="16">DCEP-RM93F</strain>
        <strain evidence="15">DCEP-RM93M</strain>
    </source>
</reference>
<dbReference type="InterPro" id="IPR008952">
    <property type="entry name" value="Tetraspanin_EC2_sf"/>
</dbReference>
<dbReference type="GO" id="GO:0005737">
    <property type="term" value="C:cytoplasm"/>
    <property type="evidence" value="ECO:0007669"/>
    <property type="project" value="UniProtKB-SubCell"/>
</dbReference>
<accession>A0A085LS50</accession>
<dbReference type="EMBL" id="KL363314">
    <property type="protein sequence ID" value="KFD47796.1"/>
    <property type="molecule type" value="Genomic_DNA"/>
</dbReference>
<dbReference type="Proteomes" id="UP000030758">
    <property type="component" value="Unassembled WGS sequence"/>
</dbReference>
<evidence type="ECO:0000256" key="11">
    <source>
        <dbReference type="ARBA" id="ARBA00023157"/>
    </source>
</evidence>
<dbReference type="OrthoDB" id="21648at2759"/>
<evidence type="ECO:0000256" key="10">
    <source>
        <dbReference type="ARBA" id="ARBA00023136"/>
    </source>
</evidence>
<dbReference type="Proteomes" id="UP000030764">
    <property type="component" value="Unassembled WGS sequence"/>
</dbReference>
<evidence type="ECO:0000256" key="2">
    <source>
        <dbReference type="ARBA" id="ARBA00004536"/>
    </source>
</evidence>
<proteinExistence type="inferred from homology"/>
<name>A0A085LS50_9BILA</name>
<dbReference type="SUPFAM" id="SSF48652">
    <property type="entry name" value="Tetraspanin"/>
    <property type="match status" value="1"/>
</dbReference>
<keyword evidence="12" id="KW-0325">Glycoprotein</keyword>
<feature type="transmembrane region" description="Helical" evidence="14">
    <location>
        <begin position="92"/>
        <end position="115"/>
    </location>
</feature>